<dbReference type="EMBL" id="LN483332">
    <property type="protein sequence ID" value="CED85483.1"/>
    <property type="molecule type" value="Genomic_DNA"/>
</dbReference>
<accession>A0A0F7SYU1</accession>
<dbReference type="Gene3D" id="1.20.5.2650">
    <property type="match status" value="1"/>
</dbReference>
<evidence type="ECO:0000313" key="5">
    <source>
        <dbReference type="EMBL" id="CED85483.1"/>
    </source>
</evidence>
<sequence>MKLNIANPATGAQKLLDIDDERRVRVFYDKRMSQEVSADSIGDEWKGYVLRITGGNDKQGFPMKQGVLLPHRVRLLLADGHSCYRTRRTGERKRKSVRGCIVGNDIAVLSLVIVKQGEQDIEGLTTEVLPKRLGPKRATKIRRFFNLTKEDDVRKFVVRREVVSKKEGAKPYTKAPSIQRLVTPLRLQRRRHLRSIKKRKTEVQKEQVAEYNTIVAKRVAEKAAANKAIRVAHKAKKAAAASA</sequence>
<reference evidence="5" key="1">
    <citation type="submission" date="2014-08" db="EMBL/GenBank/DDBJ databases">
        <authorList>
            <person name="Sharma Rahul"/>
            <person name="Thines Marco"/>
        </authorList>
    </citation>
    <scope>NUCLEOTIDE SEQUENCE</scope>
</reference>
<protein>
    <recommendedName>
        <fullName evidence="4">40S ribosomal protein S6</fullName>
    </recommendedName>
</protein>
<dbReference type="GO" id="GO:0003735">
    <property type="term" value="F:structural constituent of ribosome"/>
    <property type="evidence" value="ECO:0007669"/>
    <property type="project" value="InterPro"/>
</dbReference>
<dbReference type="InterPro" id="IPR014401">
    <property type="entry name" value="Ribosomal_eS6-like"/>
</dbReference>
<dbReference type="Pfam" id="PF01092">
    <property type="entry name" value="Ribosomal_S6e"/>
    <property type="match status" value="1"/>
</dbReference>
<dbReference type="InterPro" id="IPR018282">
    <property type="entry name" value="Ribosomal_eS6_CS"/>
</dbReference>
<dbReference type="AlphaFoldDB" id="A0A0F7SYU1"/>
<dbReference type="GO" id="GO:1990904">
    <property type="term" value="C:ribonucleoprotein complex"/>
    <property type="evidence" value="ECO:0007669"/>
    <property type="project" value="UniProtKB-KW"/>
</dbReference>
<dbReference type="PANTHER" id="PTHR11502">
    <property type="entry name" value="40S RIBOSOMAL PROTEIN S6"/>
    <property type="match status" value="1"/>
</dbReference>
<name>A0A0F7SYU1_PHARH</name>
<dbReference type="PIRSF" id="PIRSF002129">
    <property type="entry name" value="Ribosom_S6_euk"/>
    <property type="match status" value="1"/>
</dbReference>
<evidence type="ECO:0000256" key="3">
    <source>
        <dbReference type="ARBA" id="ARBA00023274"/>
    </source>
</evidence>
<evidence type="ECO:0000256" key="4">
    <source>
        <dbReference type="PIRNR" id="PIRNR002129"/>
    </source>
</evidence>
<keyword evidence="3 4" id="KW-0687">Ribonucleoprotein</keyword>
<dbReference type="PROSITE" id="PS00578">
    <property type="entry name" value="RIBOSOMAL_S6E"/>
    <property type="match status" value="1"/>
</dbReference>
<dbReference type="GO" id="GO:0006412">
    <property type="term" value="P:translation"/>
    <property type="evidence" value="ECO:0007669"/>
    <property type="project" value="InterPro"/>
</dbReference>
<dbReference type="SMART" id="SM01405">
    <property type="entry name" value="Ribosomal_S6e"/>
    <property type="match status" value="1"/>
</dbReference>
<keyword evidence="2 4" id="KW-0689">Ribosomal protein</keyword>
<organism evidence="5">
    <name type="scientific">Phaffia rhodozyma</name>
    <name type="common">Yeast</name>
    <name type="synonym">Xanthophyllomyces dendrorhous</name>
    <dbReference type="NCBI Taxonomy" id="264483"/>
    <lineage>
        <taxon>Eukaryota</taxon>
        <taxon>Fungi</taxon>
        <taxon>Dikarya</taxon>
        <taxon>Basidiomycota</taxon>
        <taxon>Agaricomycotina</taxon>
        <taxon>Tremellomycetes</taxon>
        <taxon>Cystofilobasidiales</taxon>
        <taxon>Mrakiaceae</taxon>
        <taxon>Phaffia</taxon>
    </lineage>
</organism>
<comment type="similarity">
    <text evidence="1 4">Belongs to the eukaryotic ribosomal protein eS6 family.</text>
</comment>
<evidence type="ECO:0000256" key="1">
    <source>
        <dbReference type="ARBA" id="ARBA00009312"/>
    </source>
</evidence>
<dbReference type="GO" id="GO:0005840">
    <property type="term" value="C:ribosome"/>
    <property type="evidence" value="ECO:0007669"/>
    <property type="project" value="UniProtKB-KW"/>
</dbReference>
<evidence type="ECO:0000256" key="2">
    <source>
        <dbReference type="ARBA" id="ARBA00022980"/>
    </source>
</evidence>
<proteinExistence type="inferred from homology"/>
<dbReference type="InterPro" id="IPR001377">
    <property type="entry name" value="Ribosomal_eS6"/>
</dbReference>